<protein>
    <recommendedName>
        <fullName evidence="4">O-antigen polymerase</fullName>
    </recommendedName>
</protein>
<feature type="transmembrane region" description="Helical" evidence="1">
    <location>
        <begin position="179"/>
        <end position="199"/>
    </location>
</feature>
<evidence type="ECO:0000313" key="3">
    <source>
        <dbReference type="Proteomes" id="UP001242368"/>
    </source>
</evidence>
<dbReference type="EMBL" id="JAUFQU010000001">
    <property type="protein sequence ID" value="MDN3708554.1"/>
    <property type="molecule type" value="Genomic_DNA"/>
</dbReference>
<evidence type="ECO:0008006" key="4">
    <source>
        <dbReference type="Google" id="ProtNLM"/>
    </source>
</evidence>
<feature type="transmembrane region" description="Helical" evidence="1">
    <location>
        <begin position="254"/>
        <end position="273"/>
    </location>
</feature>
<keyword evidence="3" id="KW-1185">Reference proteome</keyword>
<keyword evidence="1" id="KW-0812">Transmembrane</keyword>
<feature type="transmembrane region" description="Helical" evidence="1">
    <location>
        <begin position="294"/>
        <end position="313"/>
    </location>
</feature>
<sequence>MAINKQVLIYFVVLFAAIYQDFPLYNLIGEIGRSPIFLMAPLMLVYIFSNKRIGISIYAQHYIKYLLYLFLISLIFLVISYIHNDSFEVLDENIIVKTIKMSIYPIIILILYQFVYSYINNNFNNITNLFTATYLIQLFLTGYITLEIYFLKKATIFLPFLHSLPHKYWRVRLLTPEESWTGTILILFIFMPVFLVNYVKATKFFKTTTYIMSMYLFFSYVLVSESKGFLLLALLSILPLTFAYIKKNKYLRGLLYGLIIIFVIVGIFVGITLKEIILDQLTTSGTFGTRLSSVFTSVVVFGMSIIGVGWSGFVNYYPQVLEYILEHGYFDQFNLQEIRSYLSTTKALSTKSEFFDQLMYGGVFYLYFFYQFFIKRYLQLSKKQNLDVYFLRIPLAFMIMAGIVYITFHVKYELWFFLAMLDVFQQRLKTKEPDAA</sequence>
<gene>
    <name evidence="2" type="ORF">QW060_15740</name>
</gene>
<feature type="transmembrane region" description="Helical" evidence="1">
    <location>
        <begin position="220"/>
        <end position="242"/>
    </location>
</feature>
<evidence type="ECO:0000313" key="2">
    <source>
        <dbReference type="EMBL" id="MDN3708554.1"/>
    </source>
</evidence>
<proteinExistence type="predicted"/>
<feature type="transmembrane region" description="Helical" evidence="1">
    <location>
        <begin position="390"/>
        <end position="408"/>
    </location>
</feature>
<dbReference type="InterPro" id="IPR022324">
    <property type="entry name" value="Bacilysin_exporter_BacE_put"/>
</dbReference>
<dbReference type="PRINTS" id="PR01988">
    <property type="entry name" value="EXPORTERBACE"/>
</dbReference>
<feature type="transmembrane region" description="Helical" evidence="1">
    <location>
        <begin position="102"/>
        <end position="119"/>
    </location>
</feature>
<feature type="transmembrane region" description="Helical" evidence="1">
    <location>
        <begin position="131"/>
        <end position="151"/>
    </location>
</feature>
<name>A0ABT8CWJ2_9FLAO</name>
<comment type="caution">
    <text evidence="2">The sequence shown here is derived from an EMBL/GenBank/DDBJ whole genome shotgun (WGS) entry which is preliminary data.</text>
</comment>
<keyword evidence="1" id="KW-1133">Transmembrane helix</keyword>
<dbReference type="Proteomes" id="UP001242368">
    <property type="component" value="Unassembled WGS sequence"/>
</dbReference>
<feature type="transmembrane region" description="Helical" evidence="1">
    <location>
        <begin position="62"/>
        <end position="82"/>
    </location>
</feature>
<feature type="transmembrane region" description="Helical" evidence="1">
    <location>
        <begin position="358"/>
        <end position="378"/>
    </location>
</feature>
<keyword evidence="1" id="KW-0472">Membrane</keyword>
<organism evidence="2 3">
    <name type="scientific">Paenimyroides ceti</name>
    <dbReference type="NCBI Taxonomy" id="395087"/>
    <lineage>
        <taxon>Bacteria</taxon>
        <taxon>Pseudomonadati</taxon>
        <taxon>Bacteroidota</taxon>
        <taxon>Flavobacteriia</taxon>
        <taxon>Flavobacteriales</taxon>
        <taxon>Flavobacteriaceae</taxon>
        <taxon>Paenimyroides</taxon>
    </lineage>
</organism>
<evidence type="ECO:0000256" key="1">
    <source>
        <dbReference type="SAM" id="Phobius"/>
    </source>
</evidence>
<feature type="transmembrane region" description="Helical" evidence="1">
    <location>
        <begin position="7"/>
        <end position="25"/>
    </location>
</feature>
<accession>A0ABT8CWJ2</accession>
<reference evidence="3" key="1">
    <citation type="journal article" date="2019" name="Int. J. Syst. Evol. Microbiol.">
        <title>The Global Catalogue of Microorganisms (GCM) 10K type strain sequencing project: providing services to taxonomists for standard genome sequencing and annotation.</title>
        <authorList>
            <consortium name="The Broad Institute Genomics Platform"/>
            <consortium name="The Broad Institute Genome Sequencing Center for Infectious Disease"/>
            <person name="Wu L."/>
            <person name="Ma J."/>
        </authorList>
    </citation>
    <scope>NUCLEOTIDE SEQUENCE [LARGE SCALE GENOMIC DNA]</scope>
    <source>
        <strain evidence="3">CECT 7184</strain>
    </source>
</reference>
<feature type="transmembrane region" description="Helical" evidence="1">
    <location>
        <begin position="31"/>
        <end position="50"/>
    </location>
</feature>
<dbReference type="RefSeq" id="WP_290364414.1">
    <property type="nucleotide sequence ID" value="NZ_JAUFQU010000001.1"/>
</dbReference>